<dbReference type="EMBL" id="LT607733">
    <property type="protein sequence ID" value="SCG14605.1"/>
    <property type="molecule type" value="Genomic_DNA"/>
</dbReference>
<accession>A0A1C5G3Z6</accession>
<organism evidence="1 2">
    <name type="scientific">Micromonospora echinofusca</name>
    <dbReference type="NCBI Taxonomy" id="47858"/>
    <lineage>
        <taxon>Bacteria</taxon>
        <taxon>Bacillati</taxon>
        <taxon>Actinomycetota</taxon>
        <taxon>Actinomycetes</taxon>
        <taxon>Micromonosporales</taxon>
        <taxon>Micromonosporaceae</taxon>
        <taxon>Micromonospora</taxon>
    </lineage>
</organism>
<evidence type="ECO:0000313" key="2">
    <source>
        <dbReference type="Proteomes" id="UP000198251"/>
    </source>
</evidence>
<evidence type="ECO:0000313" key="1">
    <source>
        <dbReference type="EMBL" id="SCG14605.1"/>
    </source>
</evidence>
<proteinExistence type="predicted"/>
<sequence length="80" mass="8749">MCRPWGCYSLSNMRTNEVMGRLEAAVSALGDVDVSAWPEDTLKEQLDDLSAALVALDTVLSRVAEEIRARGLRIEEPVSA</sequence>
<dbReference type="AlphaFoldDB" id="A0A1C5G3Z6"/>
<dbReference type="Proteomes" id="UP000198251">
    <property type="component" value="Chromosome I"/>
</dbReference>
<gene>
    <name evidence="1" type="ORF">GA0070610_0813</name>
</gene>
<keyword evidence="2" id="KW-1185">Reference proteome</keyword>
<protein>
    <submittedName>
        <fullName evidence="1">Uncharacterized protein</fullName>
    </submittedName>
</protein>
<name>A0A1C5G3Z6_MICEH</name>
<reference evidence="1 2" key="1">
    <citation type="submission" date="2016-06" db="EMBL/GenBank/DDBJ databases">
        <authorList>
            <person name="Kjaerup R.B."/>
            <person name="Dalgaard T.S."/>
            <person name="Juul-Madsen H.R."/>
        </authorList>
    </citation>
    <scope>NUCLEOTIDE SEQUENCE [LARGE SCALE GENOMIC DNA]</scope>
    <source>
        <strain evidence="1 2">DSM 43913</strain>
    </source>
</reference>